<reference evidence="2 3" key="1">
    <citation type="journal article" date="2021" name="Elife">
        <title>Chloroplast acquisition without the gene transfer in kleptoplastic sea slugs, Plakobranchus ocellatus.</title>
        <authorList>
            <person name="Maeda T."/>
            <person name="Takahashi S."/>
            <person name="Yoshida T."/>
            <person name="Shimamura S."/>
            <person name="Takaki Y."/>
            <person name="Nagai Y."/>
            <person name="Toyoda A."/>
            <person name="Suzuki Y."/>
            <person name="Arimoto A."/>
            <person name="Ishii H."/>
            <person name="Satoh N."/>
            <person name="Nishiyama T."/>
            <person name="Hasebe M."/>
            <person name="Maruyama T."/>
            <person name="Minagawa J."/>
            <person name="Obokata J."/>
            <person name="Shigenobu S."/>
        </authorList>
    </citation>
    <scope>NUCLEOTIDE SEQUENCE [LARGE SCALE GENOMIC DNA]</scope>
</reference>
<dbReference type="GO" id="GO:0003676">
    <property type="term" value="F:nucleic acid binding"/>
    <property type="evidence" value="ECO:0007669"/>
    <property type="project" value="InterPro"/>
</dbReference>
<dbReference type="Proteomes" id="UP000762676">
    <property type="component" value="Unassembled WGS sequence"/>
</dbReference>
<proteinExistence type="predicted"/>
<dbReference type="InterPro" id="IPR036397">
    <property type="entry name" value="RNaseH_sf"/>
</dbReference>
<dbReference type="Pfam" id="PF00075">
    <property type="entry name" value="RNase_H"/>
    <property type="match status" value="1"/>
</dbReference>
<dbReference type="Gene3D" id="3.30.420.10">
    <property type="entry name" value="Ribonuclease H-like superfamily/Ribonuclease H"/>
    <property type="match status" value="1"/>
</dbReference>
<protein>
    <submittedName>
        <fullName evidence="2">Reverse transcriptase</fullName>
    </submittedName>
</protein>
<dbReference type="PROSITE" id="PS50879">
    <property type="entry name" value="RNASE_H_1"/>
    <property type="match status" value="1"/>
</dbReference>
<keyword evidence="3" id="KW-1185">Reference proteome</keyword>
<dbReference type="SUPFAM" id="SSF53098">
    <property type="entry name" value="Ribonuclease H-like"/>
    <property type="match status" value="1"/>
</dbReference>
<organism evidence="2 3">
    <name type="scientific">Elysia marginata</name>
    <dbReference type="NCBI Taxonomy" id="1093978"/>
    <lineage>
        <taxon>Eukaryota</taxon>
        <taxon>Metazoa</taxon>
        <taxon>Spiralia</taxon>
        <taxon>Lophotrochozoa</taxon>
        <taxon>Mollusca</taxon>
        <taxon>Gastropoda</taxon>
        <taxon>Heterobranchia</taxon>
        <taxon>Euthyneura</taxon>
        <taxon>Panpulmonata</taxon>
        <taxon>Sacoglossa</taxon>
        <taxon>Placobranchoidea</taxon>
        <taxon>Plakobranchidae</taxon>
        <taxon>Elysia</taxon>
    </lineage>
</organism>
<evidence type="ECO:0000259" key="1">
    <source>
        <dbReference type="PROSITE" id="PS50879"/>
    </source>
</evidence>
<dbReference type="GO" id="GO:0003964">
    <property type="term" value="F:RNA-directed DNA polymerase activity"/>
    <property type="evidence" value="ECO:0007669"/>
    <property type="project" value="UniProtKB-KW"/>
</dbReference>
<keyword evidence="2" id="KW-0548">Nucleotidyltransferase</keyword>
<feature type="domain" description="RNase H type-1" evidence="1">
    <location>
        <begin position="1"/>
        <end position="109"/>
    </location>
</feature>
<dbReference type="EMBL" id="BMAT01010882">
    <property type="protein sequence ID" value="GFR62448.1"/>
    <property type="molecule type" value="Genomic_DNA"/>
</dbReference>
<accession>A0AAV4EPT4</accession>
<gene>
    <name evidence="2" type="ORF">ElyMa_005456300</name>
</gene>
<comment type="caution">
    <text evidence="2">The sequence shown here is derived from an EMBL/GenBank/DDBJ whole genome shotgun (WGS) entry which is preliminary data.</text>
</comment>
<sequence>MEIVEFMLLYTRKIFFLWNACSNYTAETETIKEALNIVKDKISKTSKVVILSDARSRLQTLKNTKDTDTVRQLLDLMARVGELTFQWIPGHSNIEGNDKAENLAKIGSKLEQKETTMTYQEAKTMIKMAAGERWKKSHEDFNKKNYFYKLGRKE</sequence>
<dbReference type="InterPro" id="IPR002156">
    <property type="entry name" value="RNaseH_domain"/>
</dbReference>
<dbReference type="CDD" id="cd09276">
    <property type="entry name" value="Rnase_HI_RT_non_LTR"/>
    <property type="match status" value="1"/>
</dbReference>
<keyword evidence="2" id="KW-0695">RNA-directed DNA polymerase</keyword>
<dbReference type="AlphaFoldDB" id="A0AAV4EPT4"/>
<dbReference type="InterPro" id="IPR012337">
    <property type="entry name" value="RNaseH-like_sf"/>
</dbReference>
<evidence type="ECO:0000313" key="3">
    <source>
        <dbReference type="Proteomes" id="UP000762676"/>
    </source>
</evidence>
<evidence type="ECO:0000313" key="2">
    <source>
        <dbReference type="EMBL" id="GFR62448.1"/>
    </source>
</evidence>
<dbReference type="GO" id="GO:0004523">
    <property type="term" value="F:RNA-DNA hybrid ribonuclease activity"/>
    <property type="evidence" value="ECO:0007669"/>
    <property type="project" value="InterPro"/>
</dbReference>
<keyword evidence="2" id="KW-0808">Transferase</keyword>
<name>A0AAV4EPT4_9GAST</name>